<dbReference type="AlphaFoldDB" id="A0A368P8H5"/>
<dbReference type="InterPro" id="IPR050221">
    <property type="entry name" value="26S_Proteasome_ATPase"/>
</dbReference>
<keyword evidence="3" id="KW-0067">ATP-binding</keyword>
<comment type="similarity">
    <text evidence="1">Belongs to the AAA ATPase family.</text>
</comment>
<evidence type="ECO:0000259" key="4">
    <source>
        <dbReference type="SMART" id="SM00382"/>
    </source>
</evidence>
<dbReference type="OrthoDB" id="7438987at2"/>
<sequence length="237" mass="27021">MAYHDTTLRTKHKTLTLEELHLSEEVRNSIHQLIEEFTYLEALKKYDIPVDNKILLHGKTGCGKTATVHAIGKALNKEVITLNLGGFVSSKLGETGKNITELFKKTSYNNAILFIDEFDFIGKLRDYDNKDSGEMQRLVNTIIQQIDNMSDTALLIGATNHLEVIDSALLRRFQIKLKYKLPTSEQLDNYYDSLLAKFPKEINSIKRAYDLSYAEAKDIALQQIKANVIQIEKRNKA</sequence>
<evidence type="ECO:0000256" key="2">
    <source>
        <dbReference type="ARBA" id="ARBA00022741"/>
    </source>
</evidence>
<dbReference type="Proteomes" id="UP000252249">
    <property type="component" value="Unassembled WGS sequence"/>
</dbReference>
<dbReference type="InterPro" id="IPR027417">
    <property type="entry name" value="P-loop_NTPase"/>
</dbReference>
<dbReference type="InterPro" id="IPR003959">
    <property type="entry name" value="ATPase_AAA_core"/>
</dbReference>
<evidence type="ECO:0000313" key="6">
    <source>
        <dbReference type="Proteomes" id="UP000252249"/>
    </source>
</evidence>
<dbReference type="GO" id="GO:0005524">
    <property type="term" value="F:ATP binding"/>
    <property type="evidence" value="ECO:0007669"/>
    <property type="project" value="UniProtKB-KW"/>
</dbReference>
<proteinExistence type="inferred from homology"/>
<dbReference type="Pfam" id="PF00004">
    <property type="entry name" value="AAA"/>
    <property type="match status" value="1"/>
</dbReference>
<dbReference type="SUPFAM" id="SSF52540">
    <property type="entry name" value="P-loop containing nucleoside triphosphate hydrolases"/>
    <property type="match status" value="1"/>
</dbReference>
<reference evidence="5 6" key="1">
    <citation type="submission" date="2018-07" db="EMBL/GenBank/DDBJ databases">
        <title>Oceanihabitans testaceum sp. nov., isolated from marine sediment.</title>
        <authorList>
            <person name="Li C.-M."/>
        </authorList>
    </citation>
    <scope>NUCLEOTIDE SEQUENCE [LARGE SCALE GENOMIC DNA]</scope>
    <source>
        <strain evidence="5 6">S9-10</strain>
    </source>
</reference>
<evidence type="ECO:0000313" key="5">
    <source>
        <dbReference type="EMBL" id="RCU58766.1"/>
    </source>
</evidence>
<dbReference type="EMBL" id="QPIG01000001">
    <property type="protein sequence ID" value="RCU58766.1"/>
    <property type="molecule type" value="Genomic_DNA"/>
</dbReference>
<organism evidence="5 6">
    <name type="scientific">Oceanihabitans sediminis</name>
    <dbReference type="NCBI Taxonomy" id="1812012"/>
    <lineage>
        <taxon>Bacteria</taxon>
        <taxon>Pseudomonadati</taxon>
        <taxon>Bacteroidota</taxon>
        <taxon>Flavobacteriia</taxon>
        <taxon>Flavobacteriales</taxon>
        <taxon>Flavobacteriaceae</taxon>
        <taxon>Oceanihabitans</taxon>
    </lineage>
</organism>
<keyword evidence="6" id="KW-1185">Reference proteome</keyword>
<dbReference type="CDD" id="cd19481">
    <property type="entry name" value="RecA-like_protease"/>
    <property type="match status" value="1"/>
</dbReference>
<evidence type="ECO:0000256" key="3">
    <source>
        <dbReference type="ARBA" id="ARBA00022840"/>
    </source>
</evidence>
<dbReference type="Gene3D" id="3.40.50.300">
    <property type="entry name" value="P-loop containing nucleotide triphosphate hydrolases"/>
    <property type="match status" value="1"/>
</dbReference>
<keyword evidence="2" id="KW-0547">Nucleotide-binding</keyword>
<gene>
    <name evidence="5" type="ORF">DU428_05190</name>
</gene>
<comment type="caution">
    <text evidence="5">The sequence shown here is derived from an EMBL/GenBank/DDBJ whole genome shotgun (WGS) entry which is preliminary data.</text>
</comment>
<evidence type="ECO:0000256" key="1">
    <source>
        <dbReference type="ARBA" id="ARBA00006914"/>
    </source>
</evidence>
<dbReference type="PANTHER" id="PTHR23073">
    <property type="entry name" value="26S PROTEASOME REGULATORY SUBUNIT"/>
    <property type="match status" value="1"/>
</dbReference>
<protein>
    <submittedName>
        <fullName evidence="5">AAA family ATPase</fullName>
    </submittedName>
</protein>
<dbReference type="InterPro" id="IPR003593">
    <property type="entry name" value="AAA+_ATPase"/>
</dbReference>
<name>A0A368P8H5_9FLAO</name>
<dbReference type="SMART" id="SM00382">
    <property type="entry name" value="AAA"/>
    <property type="match status" value="1"/>
</dbReference>
<feature type="domain" description="AAA+ ATPase" evidence="4">
    <location>
        <begin position="50"/>
        <end position="183"/>
    </location>
</feature>
<accession>A0A368P8H5</accession>
<dbReference type="RefSeq" id="WP_113966255.1">
    <property type="nucleotide sequence ID" value="NZ_QNRP01000003.1"/>
</dbReference>
<dbReference type="GO" id="GO:0016887">
    <property type="term" value="F:ATP hydrolysis activity"/>
    <property type="evidence" value="ECO:0007669"/>
    <property type="project" value="InterPro"/>
</dbReference>